<keyword evidence="3 6" id="KW-0812">Transmembrane</keyword>
<dbReference type="Gene3D" id="1.10.287.3510">
    <property type="match status" value="1"/>
</dbReference>
<keyword evidence="4 6" id="KW-1133">Transmembrane helix</keyword>
<evidence type="ECO:0000256" key="3">
    <source>
        <dbReference type="ARBA" id="ARBA00022692"/>
    </source>
</evidence>
<protein>
    <submittedName>
        <fullName evidence="7">Cation:proton antiporter subunit C</fullName>
    </submittedName>
</protein>
<dbReference type="PANTHER" id="PTHR34583">
    <property type="entry name" value="ANTIPORTER SUBUNIT MNHC2-RELATED"/>
    <property type="match status" value="1"/>
</dbReference>
<keyword evidence="8" id="KW-1185">Reference proteome</keyword>
<dbReference type="AlphaFoldDB" id="A0A850SZ41"/>
<evidence type="ECO:0000256" key="6">
    <source>
        <dbReference type="SAM" id="Phobius"/>
    </source>
</evidence>
<evidence type="ECO:0000256" key="4">
    <source>
        <dbReference type="ARBA" id="ARBA00022989"/>
    </source>
</evidence>
<dbReference type="Proteomes" id="UP000553343">
    <property type="component" value="Unassembled WGS sequence"/>
</dbReference>
<comment type="similarity">
    <text evidence="2">Belongs to the CPA3 antiporters (TC 2.A.63) subunit C family.</text>
</comment>
<proteinExistence type="inferred from homology"/>
<dbReference type="InterPro" id="IPR050601">
    <property type="entry name" value="CPA3_antiporter_subunitC"/>
</dbReference>
<feature type="transmembrane region" description="Helical" evidence="6">
    <location>
        <begin position="91"/>
        <end position="112"/>
    </location>
</feature>
<evidence type="ECO:0000256" key="5">
    <source>
        <dbReference type="ARBA" id="ARBA00023136"/>
    </source>
</evidence>
<accession>A0A850SZ41</accession>
<feature type="transmembrane region" description="Helical" evidence="6">
    <location>
        <begin position="6"/>
        <end position="26"/>
    </location>
</feature>
<evidence type="ECO:0000256" key="1">
    <source>
        <dbReference type="ARBA" id="ARBA00004141"/>
    </source>
</evidence>
<dbReference type="NCBIfam" id="NF005624">
    <property type="entry name" value="PRK07375.2-3"/>
    <property type="match status" value="1"/>
</dbReference>
<evidence type="ECO:0000313" key="7">
    <source>
        <dbReference type="EMBL" id="NWH05390.1"/>
    </source>
</evidence>
<sequence length="136" mass="15207">MTELFMLIAAKYNYCLYVILMMIGLYAMIAKNNLMKKLVGMNIFQTAIILFYVSIGFKHNATIPIIKGDHGHGGHGAAIHAADYMNPLPHVLMLTAIVVSVATLGVAMALCVKVYQRYQTLEEDELRMRLSEKIKS</sequence>
<dbReference type="GO" id="GO:0016020">
    <property type="term" value="C:membrane"/>
    <property type="evidence" value="ECO:0007669"/>
    <property type="project" value="UniProtKB-SubCell"/>
</dbReference>
<keyword evidence="5 6" id="KW-0472">Membrane</keyword>
<dbReference type="EMBL" id="JACADJ010000032">
    <property type="protein sequence ID" value="NWH05390.1"/>
    <property type="molecule type" value="Genomic_DNA"/>
</dbReference>
<dbReference type="RefSeq" id="WP_178366844.1">
    <property type="nucleotide sequence ID" value="NZ_JACADJ010000032.1"/>
</dbReference>
<organism evidence="7 8">
    <name type="scientific">Desulfobacter latus</name>
    <dbReference type="NCBI Taxonomy" id="2292"/>
    <lineage>
        <taxon>Bacteria</taxon>
        <taxon>Pseudomonadati</taxon>
        <taxon>Thermodesulfobacteriota</taxon>
        <taxon>Desulfobacteria</taxon>
        <taxon>Desulfobacterales</taxon>
        <taxon>Desulfobacteraceae</taxon>
        <taxon>Desulfobacter</taxon>
    </lineage>
</organism>
<dbReference type="PANTHER" id="PTHR34583:SF3">
    <property type="entry name" value="MULTISUBUNIT SODIUM_HYDROGEN ANTIPORTER, MNHC SUBUNIT"/>
    <property type="match status" value="1"/>
</dbReference>
<gene>
    <name evidence="7" type="ORF">HXW94_10395</name>
</gene>
<name>A0A850SZ41_9BACT</name>
<evidence type="ECO:0000256" key="2">
    <source>
        <dbReference type="ARBA" id="ARBA00010388"/>
    </source>
</evidence>
<reference evidence="7 8" key="1">
    <citation type="submission" date="2020-06" db="EMBL/GenBank/DDBJ databases">
        <title>High-quality draft genome of sulfate reducer Desulfobacter latus type strain AcrS2 isolated from marine sediment.</title>
        <authorList>
            <person name="Hoppe M."/>
            <person name="Larsen C.K."/>
            <person name="Marshall I.P.G."/>
            <person name="Schramm A."/>
            <person name="Marietou A.G."/>
        </authorList>
    </citation>
    <scope>NUCLEOTIDE SEQUENCE [LARGE SCALE GENOMIC DNA]</scope>
    <source>
        <strain evidence="7 8">AcRS2</strain>
    </source>
</reference>
<dbReference type="Pfam" id="PF00420">
    <property type="entry name" value="Oxidored_q2"/>
    <property type="match status" value="1"/>
</dbReference>
<dbReference type="InterPro" id="IPR039428">
    <property type="entry name" value="NUOK/Mnh_C1-like"/>
</dbReference>
<comment type="subcellular location">
    <subcellularLocation>
        <location evidence="1">Membrane</location>
        <topology evidence="1">Multi-pass membrane protein</topology>
    </subcellularLocation>
</comment>
<evidence type="ECO:0000313" key="8">
    <source>
        <dbReference type="Proteomes" id="UP000553343"/>
    </source>
</evidence>
<feature type="transmembrane region" description="Helical" evidence="6">
    <location>
        <begin position="38"/>
        <end position="57"/>
    </location>
</feature>
<comment type="caution">
    <text evidence="7">The sequence shown here is derived from an EMBL/GenBank/DDBJ whole genome shotgun (WGS) entry which is preliminary data.</text>
</comment>